<feature type="transmembrane region" description="Helical" evidence="1">
    <location>
        <begin position="48"/>
        <end position="66"/>
    </location>
</feature>
<accession>A0A1H4I813</accession>
<keyword evidence="1" id="KW-1133">Transmembrane helix</keyword>
<feature type="transmembrane region" description="Helical" evidence="1">
    <location>
        <begin position="72"/>
        <end position="95"/>
    </location>
</feature>
<keyword evidence="1" id="KW-0812">Transmembrane</keyword>
<gene>
    <name evidence="2" type="ORF">SAMN04489745_0119</name>
</gene>
<keyword evidence="1" id="KW-0472">Membrane</keyword>
<sequence>MAHSPAAPLWITDLHGIPQPIPEERISQALTSLESIDPETLRRETQRGLGRAATMIALFLLFLLGARLTNDAAAVVPVGLAVMAAAIAAGGYFIWKWLLHEEGTPLHA</sequence>
<dbReference type="EMBL" id="FNSN01000002">
    <property type="protein sequence ID" value="SEB30197.1"/>
    <property type="molecule type" value="Genomic_DNA"/>
</dbReference>
<dbReference type="RefSeq" id="WP_066217170.1">
    <property type="nucleotide sequence ID" value="NZ_FNSN01000002.1"/>
</dbReference>
<organism evidence="2 3">
    <name type="scientific">Arthrobacter woluwensis</name>
    <dbReference type="NCBI Taxonomy" id="156980"/>
    <lineage>
        <taxon>Bacteria</taxon>
        <taxon>Bacillati</taxon>
        <taxon>Actinomycetota</taxon>
        <taxon>Actinomycetes</taxon>
        <taxon>Micrococcales</taxon>
        <taxon>Micrococcaceae</taxon>
        <taxon>Arthrobacter</taxon>
    </lineage>
</organism>
<evidence type="ECO:0000313" key="3">
    <source>
        <dbReference type="Proteomes" id="UP000182652"/>
    </source>
</evidence>
<dbReference type="STRING" id="156980.SAMN04489745_0119"/>
<name>A0A1H4I813_9MICC</name>
<dbReference type="AlphaFoldDB" id="A0A1H4I813"/>
<evidence type="ECO:0000256" key="1">
    <source>
        <dbReference type="SAM" id="Phobius"/>
    </source>
</evidence>
<evidence type="ECO:0000313" key="2">
    <source>
        <dbReference type="EMBL" id="SEB30197.1"/>
    </source>
</evidence>
<reference evidence="2 3" key="1">
    <citation type="submission" date="2016-10" db="EMBL/GenBank/DDBJ databases">
        <authorList>
            <person name="de Groot N.N."/>
        </authorList>
    </citation>
    <scope>NUCLEOTIDE SEQUENCE [LARGE SCALE GENOMIC DNA]</scope>
    <source>
        <strain evidence="2 3">DSM 10495</strain>
    </source>
</reference>
<proteinExistence type="predicted"/>
<dbReference type="Proteomes" id="UP000182652">
    <property type="component" value="Unassembled WGS sequence"/>
</dbReference>
<keyword evidence="3" id="KW-1185">Reference proteome</keyword>
<protein>
    <recommendedName>
        <fullName evidence="4">DUF2335 domain-containing protein</fullName>
    </recommendedName>
</protein>
<evidence type="ECO:0008006" key="4">
    <source>
        <dbReference type="Google" id="ProtNLM"/>
    </source>
</evidence>